<dbReference type="Proteomes" id="UP001515943">
    <property type="component" value="Unassembled WGS sequence"/>
</dbReference>
<dbReference type="RefSeq" id="WP_167979695.1">
    <property type="nucleotide sequence ID" value="NZ_VSRL01000315.1"/>
</dbReference>
<evidence type="ECO:0000313" key="4">
    <source>
        <dbReference type="Proteomes" id="UP001515943"/>
    </source>
</evidence>
<organism evidence="3 4">
    <name type="scientific">Lentzea indica</name>
    <dbReference type="NCBI Taxonomy" id="2604800"/>
    <lineage>
        <taxon>Bacteria</taxon>
        <taxon>Bacillati</taxon>
        <taxon>Actinomycetota</taxon>
        <taxon>Actinomycetes</taxon>
        <taxon>Pseudonocardiales</taxon>
        <taxon>Pseudonocardiaceae</taxon>
        <taxon>Lentzea</taxon>
    </lineage>
</organism>
<dbReference type="InterPro" id="IPR000157">
    <property type="entry name" value="TIR_dom"/>
</dbReference>
<feature type="transmembrane region" description="Helical" evidence="1">
    <location>
        <begin position="241"/>
        <end position="264"/>
    </location>
</feature>
<evidence type="ECO:0000259" key="2">
    <source>
        <dbReference type="PROSITE" id="PS50104"/>
    </source>
</evidence>
<dbReference type="PROSITE" id="PS50104">
    <property type="entry name" value="TIR"/>
    <property type="match status" value="1"/>
</dbReference>
<dbReference type="Gene3D" id="3.40.50.10140">
    <property type="entry name" value="Toll/interleukin-1 receptor homology (TIR) domain"/>
    <property type="match status" value="1"/>
</dbReference>
<feature type="transmembrane region" description="Helical" evidence="1">
    <location>
        <begin position="197"/>
        <end position="220"/>
    </location>
</feature>
<keyword evidence="1" id="KW-1133">Transmembrane helix</keyword>
<feature type="transmembrane region" description="Helical" evidence="1">
    <location>
        <begin position="368"/>
        <end position="389"/>
    </location>
</feature>
<keyword evidence="1" id="KW-0812">Transmembrane</keyword>
<feature type="transmembrane region" description="Helical" evidence="1">
    <location>
        <begin position="167"/>
        <end position="191"/>
    </location>
</feature>
<dbReference type="EMBL" id="VSRL01000315">
    <property type="protein sequence ID" value="NKE63092.1"/>
    <property type="molecule type" value="Genomic_DNA"/>
</dbReference>
<protein>
    <submittedName>
        <fullName evidence="3">TIR domain-containing protein</fullName>
    </submittedName>
</protein>
<keyword evidence="4" id="KW-1185">Reference proteome</keyword>
<dbReference type="InterPro" id="IPR035897">
    <property type="entry name" value="Toll_tir_struct_dom_sf"/>
</dbReference>
<feature type="domain" description="TIR" evidence="2">
    <location>
        <begin position="13"/>
        <end position="160"/>
    </location>
</feature>
<reference evidence="3 4" key="1">
    <citation type="submission" date="2019-08" db="EMBL/GenBank/DDBJ databases">
        <title>Lentzea from Indian Himalayas.</title>
        <authorList>
            <person name="Mandal S."/>
            <person name="Mallick Gupta A."/>
            <person name="Maiti P.K."/>
            <person name="Sarkar J."/>
            <person name="Mandal S."/>
        </authorList>
    </citation>
    <scope>NUCLEOTIDE SEQUENCE [LARGE SCALE GENOMIC DNA]</scope>
    <source>
        <strain evidence="3 4">PSKA42</strain>
    </source>
</reference>
<accession>A0ABX1FVP8</accession>
<feature type="transmembrane region" description="Helical" evidence="1">
    <location>
        <begin position="270"/>
        <end position="290"/>
    </location>
</feature>
<dbReference type="SUPFAM" id="SSF52200">
    <property type="entry name" value="Toll/Interleukin receptor TIR domain"/>
    <property type="match status" value="1"/>
</dbReference>
<name>A0ABX1FVP8_9PSEU</name>
<comment type="caution">
    <text evidence="3">The sequence shown here is derived from an EMBL/GenBank/DDBJ whole genome shotgun (WGS) entry which is preliminary data.</text>
</comment>
<feature type="transmembrane region" description="Helical" evidence="1">
    <location>
        <begin position="395"/>
        <end position="416"/>
    </location>
</feature>
<proteinExistence type="predicted"/>
<dbReference type="Pfam" id="PF13676">
    <property type="entry name" value="TIR_2"/>
    <property type="match status" value="1"/>
</dbReference>
<evidence type="ECO:0000256" key="1">
    <source>
        <dbReference type="SAM" id="Phobius"/>
    </source>
</evidence>
<gene>
    <name evidence="3" type="ORF">FXN61_42770</name>
</gene>
<evidence type="ECO:0000313" key="3">
    <source>
        <dbReference type="EMBL" id="NKE63092.1"/>
    </source>
</evidence>
<sequence>MSRIVSVPLRSFDMGGIFINYRRHDERIAFVRTLYARLAARFGENNVFLDSATIGHGRRYPNQLRRHLGRADVVVVVVHAGWAKELKTDGADWVHNEIRWALAAGKTIIPLLLDAAKMPRASELPRTIREFAHFQAHRVPDDPGHAQLCEKIADEPRRRASIGETPARPWAGPLALLLGTAAFAAPVLLLPAGATEIAVYASVTATVVLFVVMIAVALVSMGRRPINAAERLAQDFDPTRYYLLVGMPAGIVLVGVVVAIVFSSPVEPEIRPLLVFITGVAAMYLVFLVLRQYKVEKFREDHWPVRLKEPVKPAPVRRELERLVRKHKATGDVQRVRWHIRHLENAADVLARDASRGRWSWLTADQTVELLVCAVWASAAVGLMTSAALPAMRLWVPAIALAVIALIIWATVEAAYRRQHWVRHTVADEVHAQIQRIQDGSP</sequence>
<keyword evidence="1" id="KW-0472">Membrane</keyword>